<proteinExistence type="predicted"/>
<gene>
    <name evidence="2" type="ORF">FIBSPDRAFT_835643</name>
</gene>
<reference evidence="2 3" key="1">
    <citation type="journal article" date="2016" name="Mol. Biol. Evol.">
        <title>Comparative Genomics of Early-Diverging Mushroom-Forming Fungi Provides Insights into the Origins of Lignocellulose Decay Capabilities.</title>
        <authorList>
            <person name="Nagy L.G."/>
            <person name="Riley R."/>
            <person name="Tritt A."/>
            <person name="Adam C."/>
            <person name="Daum C."/>
            <person name="Floudas D."/>
            <person name="Sun H."/>
            <person name="Yadav J.S."/>
            <person name="Pangilinan J."/>
            <person name="Larsson K.H."/>
            <person name="Matsuura K."/>
            <person name="Barry K."/>
            <person name="Labutti K."/>
            <person name="Kuo R."/>
            <person name="Ohm R.A."/>
            <person name="Bhattacharya S.S."/>
            <person name="Shirouzu T."/>
            <person name="Yoshinaga Y."/>
            <person name="Martin F.M."/>
            <person name="Grigoriev I.V."/>
            <person name="Hibbett D.S."/>
        </authorList>
    </citation>
    <scope>NUCLEOTIDE SEQUENCE [LARGE SCALE GENOMIC DNA]</scope>
    <source>
        <strain evidence="2 3">CBS 109695</strain>
    </source>
</reference>
<keyword evidence="3" id="KW-1185">Reference proteome</keyword>
<feature type="compositionally biased region" description="Basic and acidic residues" evidence="1">
    <location>
        <begin position="1"/>
        <end position="72"/>
    </location>
</feature>
<feature type="compositionally biased region" description="Low complexity" evidence="1">
    <location>
        <begin position="194"/>
        <end position="219"/>
    </location>
</feature>
<feature type="compositionally biased region" description="Basic and acidic residues" evidence="1">
    <location>
        <begin position="170"/>
        <end position="182"/>
    </location>
</feature>
<feature type="compositionally biased region" description="Polar residues" evidence="1">
    <location>
        <begin position="220"/>
        <end position="232"/>
    </location>
</feature>
<dbReference type="EMBL" id="KV417639">
    <property type="protein sequence ID" value="KZP12984.1"/>
    <property type="molecule type" value="Genomic_DNA"/>
</dbReference>
<accession>A0A166BUD3</accession>
<protein>
    <submittedName>
        <fullName evidence="2">Uncharacterized protein</fullName>
    </submittedName>
</protein>
<evidence type="ECO:0000313" key="3">
    <source>
        <dbReference type="Proteomes" id="UP000076532"/>
    </source>
</evidence>
<name>A0A166BUD3_9AGAM</name>
<feature type="region of interest" description="Disordered" evidence="1">
    <location>
        <begin position="286"/>
        <end position="308"/>
    </location>
</feature>
<feature type="region of interest" description="Disordered" evidence="1">
    <location>
        <begin position="1"/>
        <end position="137"/>
    </location>
</feature>
<organism evidence="2 3">
    <name type="scientific">Athelia psychrophila</name>
    <dbReference type="NCBI Taxonomy" id="1759441"/>
    <lineage>
        <taxon>Eukaryota</taxon>
        <taxon>Fungi</taxon>
        <taxon>Dikarya</taxon>
        <taxon>Basidiomycota</taxon>
        <taxon>Agaricomycotina</taxon>
        <taxon>Agaricomycetes</taxon>
        <taxon>Agaricomycetidae</taxon>
        <taxon>Atheliales</taxon>
        <taxon>Atheliaceae</taxon>
        <taxon>Athelia</taxon>
    </lineage>
</organism>
<evidence type="ECO:0000313" key="2">
    <source>
        <dbReference type="EMBL" id="KZP12984.1"/>
    </source>
</evidence>
<evidence type="ECO:0000256" key="1">
    <source>
        <dbReference type="SAM" id="MobiDB-lite"/>
    </source>
</evidence>
<feature type="compositionally biased region" description="Basic and acidic residues" evidence="1">
    <location>
        <begin position="237"/>
        <end position="270"/>
    </location>
</feature>
<feature type="compositionally biased region" description="Basic and acidic residues" evidence="1">
    <location>
        <begin position="83"/>
        <end position="122"/>
    </location>
</feature>
<feature type="region of interest" description="Disordered" evidence="1">
    <location>
        <begin position="170"/>
        <end position="272"/>
    </location>
</feature>
<dbReference type="AlphaFoldDB" id="A0A166BUD3"/>
<dbReference type="Proteomes" id="UP000076532">
    <property type="component" value="Unassembled WGS sequence"/>
</dbReference>
<sequence>MKPDSAAEATSKKEKAARAAAIERKKKGQEAADKKAEAKSKEAGVKAAEIEQKKREQEAADKMKDWEEKKQTEAAAAAKHQKDKAEQKARELQAKEKQDKREAEAQLKEDAEAKASIKSSKEKRGKPKPTAAISGISNTTLIGTAANEDEDWSQLTPWEKYMRKLAKFEKERDAEERAELVKQARQQLADEAAAEGGTTQQGAGGTSDVSDDTSSISITEPNGVSSVSNISMGTAAIKKDDWSHLTPSERYEKKAAKARGEIQDDRDAKRAAKSVEVLKEVKQQMADEAKAAEEAAAQQGAGSCSALDCHGGPDPHLCGWHSGA</sequence>